<proteinExistence type="predicted"/>
<dbReference type="AlphaFoldDB" id="A0A656HBV4"/>
<dbReference type="SMART" id="SM00028">
    <property type="entry name" value="TPR"/>
    <property type="match status" value="3"/>
</dbReference>
<gene>
    <name evidence="3" type="ORF">Thini_1239</name>
</gene>
<dbReference type="EMBL" id="JH651384">
    <property type="protein sequence ID" value="EIJ33857.1"/>
    <property type="molecule type" value="Genomic_DNA"/>
</dbReference>
<feature type="repeat" description="TPR" evidence="1">
    <location>
        <begin position="59"/>
        <end position="92"/>
    </location>
</feature>
<dbReference type="GO" id="GO:0051087">
    <property type="term" value="F:protein-folding chaperone binding"/>
    <property type="evidence" value="ECO:0007669"/>
    <property type="project" value="InterPro"/>
</dbReference>
<dbReference type="Proteomes" id="UP000005317">
    <property type="component" value="Unassembled WGS sequence"/>
</dbReference>
<keyword evidence="2" id="KW-0732">Signal</keyword>
<feature type="chain" id="PRO_5024928300" evidence="2">
    <location>
        <begin position="23"/>
        <end position="164"/>
    </location>
</feature>
<evidence type="ECO:0000313" key="4">
    <source>
        <dbReference type="Proteomes" id="UP000005317"/>
    </source>
</evidence>
<evidence type="ECO:0000256" key="1">
    <source>
        <dbReference type="PROSITE-ProRule" id="PRU00339"/>
    </source>
</evidence>
<reference evidence="4" key="1">
    <citation type="journal article" date="2011" name="Stand. Genomic Sci.">
        <title>Genome sequence of the filamentous, gliding Thiothrix nivea neotype strain (JP2(T)).</title>
        <authorList>
            <person name="Lapidus A."/>
            <person name="Nolan M."/>
            <person name="Lucas S."/>
            <person name="Glavina Del Rio T."/>
            <person name="Tice H."/>
            <person name="Cheng J.F."/>
            <person name="Tapia R."/>
            <person name="Han C."/>
            <person name="Goodwin L."/>
            <person name="Pitluck S."/>
            <person name="Liolios K."/>
            <person name="Pagani I."/>
            <person name="Ivanova N."/>
            <person name="Huntemann M."/>
            <person name="Mavromatis K."/>
            <person name="Mikhailova N."/>
            <person name="Pati A."/>
            <person name="Chen A."/>
            <person name="Palaniappan K."/>
            <person name="Land M."/>
            <person name="Brambilla E.M."/>
            <person name="Rohde M."/>
            <person name="Abt B."/>
            <person name="Verbarg S."/>
            <person name="Goker M."/>
            <person name="Bristow J."/>
            <person name="Eisen J.A."/>
            <person name="Markowitz V."/>
            <person name="Hugenholtz P."/>
            <person name="Kyrpides N.C."/>
            <person name="Klenk H.P."/>
            <person name="Woyke T."/>
        </authorList>
    </citation>
    <scope>NUCLEOTIDE SEQUENCE [LARGE SCALE GENOMIC DNA]</scope>
    <source>
        <strain evidence="4">ATCC 35100 / DSM 5205 / JP2</strain>
    </source>
</reference>
<dbReference type="Gene3D" id="1.25.40.10">
    <property type="entry name" value="Tetratricopeptide repeat domain"/>
    <property type="match status" value="1"/>
</dbReference>
<evidence type="ECO:0000256" key="2">
    <source>
        <dbReference type="SAM" id="SignalP"/>
    </source>
</evidence>
<dbReference type="PROSITE" id="PS50005">
    <property type="entry name" value="TPR"/>
    <property type="match status" value="2"/>
</dbReference>
<dbReference type="Pfam" id="PF14559">
    <property type="entry name" value="TPR_19"/>
    <property type="match status" value="1"/>
</dbReference>
<dbReference type="InterPro" id="IPR044563">
    <property type="entry name" value="Sgt1-like"/>
</dbReference>
<feature type="repeat" description="TPR" evidence="1">
    <location>
        <begin position="93"/>
        <end position="126"/>
    </location>
</feature>
<dbReference type="InterPro" id="IPR011990">
    <property type="entry name" value="TPR-like_helical_dom_sf"/>
</dbReference>
<dbReference type="SUPFAM" id="SSF48452">
    <property type="entry name" value="TPR-like"/>
    <property type="match status" value="1"/>
</dbReference>
<dbReference type="OrthoDB" id="5768893at2"/>
<organism evidence="3 4">
    <name type="scientific">Thiothrix nivea (strain ATCC 35100 / DSM 5205 / JP2)</name>
    <dbReference type="NCBI Taxonomy" id="870187"/>
    <lineage>
        <taxon>Bacteria</taxon>
        <taxon>Pseudomonadati</taxon>
        <taxon>Pseudomonadota</taxon>
        <taxon>Gammaproteobacteria</taxon>
        <taxon>Thiotrichales</taxon>
        <taxon>Thiotrichaceae</taxon>
        <taxon>Thiothrix</taxon>
    </lineage>
</organism>
<dbReference type="PANTHER" id="PTHR45862">
    <property type="entry name" value="PROTEIN SGT1 HOMOLOG"/>
    <property type="match status" value="1"/>
</dbReference>
<protein>
    <submittedName>
        <fullName evidence="3">Tetratricopeptide TPR_2 repeat-containing protein</fullName>
    </submittedName>
</protein>
<evidence type="ECO:0000313" key="3">
    <source>
        <dbReference type="EMBL" id="EIJ33857.1"/>
    </source>
</evidence>
<name>A0A656HBV4_THINJ</name>
<keyword evidence="1" id="KW-0802">TPR repeat</keyword>
<accession>A0A656HBV4</accession>
<dbReference type="InterPro" id="IPR019734">
    <property type="entry name" value="TPR_rpt"/>
</dbReference>
<keyword evidence="4" id="KW-1185">Reference proteome</keyword>
<feature type="signal peptide" evidence="2">
    <location>
        <begin position="1"/>
        <end position="22"/>
    </location>
</feature>
<sequence precursor="true">MNRYSTLLAILLLCGSPAGAFAADNQDLMAEAEKASTSGDWEKATTLYRQAVEKEPASSLALSRLAGSLMASQKYSESIPIFQQAIGKDPKNAGAFIGMGISYLHTGRYTTARAAFEEAKKLQPDKKELDEVMTWIDNRLTAEEKAEALPHSLPKPEPQKEVKP</sequence>
<dbReference type="RefSeq" id="WP_002707805.1">
    <property type="nucleotide sequence ID" value="NZ_JH651384.1"/>
</dbReference>